<proteinExistence type="predicted"/>
<dbReference type="EMBL" id="FNXT01001221">
    <property type="protein sequence ID" value="SZX74813.1"/>
    <property type="molecule type" value="Genomic_DNA"/>
</dbReference>
<dbReference type="Proteomes" id="UP000256970">
    <property type="component" value="Unassembled WGS sequence"/>
</dbReference>
<evidence type="ECO:0000313" key="2">
    <source>
        <dbReference type="Proteomes" id="UP000256970"/>
    </source>
</evidence>
<name>A0A383WC62_TETOB</name>
<dbReference type="AlphaFoldDB" id="A0A383WC62"/>
<keyword evidence="2" id="KW-1185">Reference proteome</keyword>
<organism evidence="1 2">
    <name type="scientific">Tetradesmus obliquus</name>
    <name type="common">Green alga</name>
    <name type="synonym">Acutodesmus obliquus</name>
    <dbReference type="NCBI Taxonomy" id="3088"/>
    <lineage>
        <taxon>Eukaryota</taxon>
        <taxon>Viridiplantae</taxon>
        <taxon>Chlorophyta</taxon>
        <taxon>core chlorophytes</taxon>
        <taxon>Chlorophyceae</taxon>
        <taxon>CS clade</taxon>
        <taxon>Sphaeropleales</taxon>
        <taxon>Scenedesmaceae</taxon>
        <taxon>Tetradesmus</taxon>
    </lineage>
</organism>
<accession>A0A383WC62</accession>
<protein>
    <submittedName>
        <fullName evidence="1">Uncharacterized protein</fullName>
    </submittedName>
</protein>
<gene>
    <name evidence="1" type="ORF">BQ4739_LOCUS15131</name>
</gene>
<reference evidence="1 2" key="1">
    <citation type="submission" date="2016-10" db="EMBL/GenBank/DDBJ databases">
        <authorList>
            <person name="Cai Z."/>
        </authorList>
    </citation>
    <scope>NUCLEOTIDE SEQUENCE [LARGE SCALE GENOMIC DNA]</scope>
</reference>
<evidence type="ECO:0000313" key="1">
    <source>
        <dbReference type="EMBL" id="SZX74813.1"/>
    </source>
</evidence>
<sequence>MIYCTCLCRWRSCRQQQQHLQQVHLGQRCPATCAAAVQDEAGVSYDWSWSPGKSSLPEQSPFDAQHAIPEQLTLQDLLALLSAAAADDDSSEPPSEAWVQQLTARAAPLLQQLQAPQACQVVQQLSQLDYTPGEQWMGAVMQQLCSQLQGLAPQQLSGLMWSLSNLRYTPVQQHWAALLSAGQSCLQDFYGPDLAYFLCAAGSIYANNNSSFDLETGARQQPGGATDIDAGSGDAGTWLLNYGAAVSDAEQLAQAAARPPTAAGAATQIRLTLPDGWQAAVAEEAEYQVTEFVGDLGAFDLARLAAGLADLGVTPSSSLQERLLKAVYMRTRTMEEKGAVDFALAKLDAKGKRSMHYDPRWTHEELKWLPRRERDKRRILSEGWYRTQWGGWKSG</sequence>